<dbReference type="AlphaFoldDB" id="A0A9W9YMP1"/>
<dbReference type="InterPro" id="IPR003961">
    <property type="entry name" value="FN3_dom"/>
</dbReference>
<comment type="caution">
    <text evidence="14">The sequence shown here is derived from an EMBL/GenBank/DDBJ whole genome shotgun (WGS) entry which is preliminary data.</text>
</comment>
<dbReference type="PROSITE" id="PS50853">
    <property type="entry name" value="FN3"/>
    <property type="match status" value="2"/>
</dbReference>
<evidence type="ECO:0000256" key="8">
    <source>
        <dbReference type="ARBA" id="ARBA00023180"/>
    </source>
</evidence>
<dbReference type="InterPro" id="IPR003598">
    <property type="entry name" value="Ig_sub2"/>
</dbReference>
<keyword evidence="3" id="KW-0732">Signal</keyword>
<dbReference type="Gene3D" id="2.60.40.10">
    <property type="entry name" value="Immunoglobulins"/>
    <property type="match status" value="3"/>
</dbReference>
<dbReference type="Proteomes" id="UP001163046">
    <property type="component" value="Unassembled WGS sequence"/>
</dbReference>
<accession>A0A9W9YMP1</accession>
<feature type="domain" description="Ig-like" evidence="12">
    <location>
        <begin position="349"/>
        <end position="430"/>
    </location>
</feature>
<evidence type="ECO:0000256" key="7">
    <source>
        <dbReference type="ARBA" id="ARBA00023157"/>
    </source>
</evidence>
<dbReference type="Pfam" id="PF07679">
    <property type="entry name" value="I-set"/>
    <property type="match status" value="1"/>
</dbReference>
<keyword evidence="7" id="KW-1015">Disulfide bond</keyword>
<dbReference type="OrthoDB" id="5989348at2759"/>
<feature type="domain" description="Fibronectin type-III" evidence="13">
    <location>
        <begin position="4"/>
        <end position="104"/>
    </location>
</feature>
<evidence type="ECO:0000256" key="9">
    <source>
        <dbReference type="ARBA" id="ARBA00023319"/>
    </source>
</evidence>
<dbReference type="SMART" id="SM00409">
    <property type="entry name" value="IG"/>
    <property type="match status" value="1"/>
</dbReference>
<dbReference type="GO" id="GO:0016020">
    <property type="term" value="C:membrane"/>
    <property type="evidence" value="ECO:0007669"/>
    <property type="project" value="UniProtKB-SubCell"/>
</dbReference>
<feature type="region of interest" description="Disordered" evidence="10">
    <location>
        <begin position="477"/>
        <end position="502"/>
    </location>
</feature>
<evidence type="ECO:0000256" key="3">
    <source>
        <dbReference type="ARBA" id="ARBA00022729"/>
    </source>
</evidence>
<feature type="transmembrane region" description="Helical" evidence="11">
    <location>
        <begin position="440"/>
        <end position="464"/>
    </location>
</feature>
<evidence type="ECO:0000256" key="1">
    <source>
        <dbReference type="ARBA" id="ARBA00004479"/>
    </source>
</evidence>
<evidence type="ECO:0000259" key="13">
    <source>
        <dbReference type="PROSITE" id="PS50853"/>
    </source>
</evidence>
<name>A0A9W9YMP1_9CNID</name>
<dbReference type="SUPFAM" id="SSF48726">
    <property type="entry name" value="Immunoglobulin"/>
    <property type="match status" value="1"/>
</dbReference>
<keyword evidence="8" id="KW-0325">Glycoprotein</keyword>
<keyword evidence="5 11" id="KW-1133">Transmembrane helix</keyword>
<evidence type="ECO:0000313" key="15">
    <source>
        <dbReference type="Proteomes" id="UP001163046"/>
    </source>
</evidence>
<comment type="subcellular location">
    <subcellularLocation>
        <location evidence="1">Membrane</location>
        <topology evidence="1">Single-pass type I membrane protein</topology>
    </subcellularLocation>
</comment>
<gene>
    <name evidence="14" type="ORF">OS493_021502</name>
</gene>
<dbReference type="SMART" id="SM00060">
    <property type="entry name" value="FN3"/>
    <property type="match status" value="2"/>
</dbReference>
<evidence type="ECO:0000256" key="2">
    <source>
        <dbReference type="ARBA" id="ARBA00022692"/>
    </source>
</evidence>
<dbReference type="InterPro" id="IPR036116">
    <property type="entry name" value="FN3_sf"/>
</dbReference>
<evidence type="ECO:0000256" key="10">
    <source>
        <dbReference type="SAM" id="MobiDB-lite"/>
    </source>
</evidence>
<sequence length="559" mass="61381">PIVGPKNVSSFKLNETAVNISWAPLRREESYGKVSLYNVNLKVSSGGKRQKRSSSQSRTVNTTATFIVLYELLLCSYYQVSVQAYTAVGPGPYSQPSEFKTSKPGTPWGLNATNPGATQVTLEWKEPERNTKEGLSYTVKYFGTKTYNKSFKDEGVKPADKSTTYTVKDLVPGSLYRFEVYGRSSACGDGKPTRLAKDVNTKMAAPLPPVVLSFTSKNITKSSTGIHLWPVEQRNGPISTYQVIVLKVADGVKELPGGYESKLTDSNNASKDNLNFYVAAEITNDPVHEDSWEFTVGDEETYGAYINKGLEVREGYIIYQRAVTNDNGVILGGDASEVAKISVQEDHKPVIKDLPERTIVAAGALAILSCQVIGDPDLSVTWSKDGNTSIPHAQFENDGRILAIKDVLPRDSGVYECKASNKFGESRTATILIVADVHNIFIASVIAFSCIVFVLVVVIGVLIWRLRRTVANNRTTTSGKAFTDDVGQPDSPRDQHVSEPGSYMELQPRPLQEQLPAAPHYQALQGKNKAPGYYNVGFNKENKEKEDTEIYDEVGNARC</sequence>
<dbReference type="Pfam" id="PF23144">
    <property type="entry name" value="Fn3_PTPRU"/>
    <property type="match status" value="1"/>
</dbReference>
<organism evidence="14 15">
    <name type="scientific">Desmophyllum pertusum</name>
    <dbReference type="NCBI Taxonomy" id="174260"/>
    <lineage>
        <taxon>Eukaryota</taxon>
        <taxon>Metazoa</taxon>
        <taxon>Cnidaria</taxon>
        <taxon>Anthozoa</taxon>
        <taxon>Hexacorallia</taxon>
        <taxon>Scleractinia</taxon>
        <taxon>Caryophylliina</taxon>
        <taxon>Caryophylliidae</taxon>
        <taxon>Desmophyllum</taxon>
    </lineage>
</organism>
<feature type="domain" description="Fibronectin type-III" evidence="13">
    <location>
        <begin position="106"/>
        <end position="204"/>
    </location>
</feature>
<evidence type="ECO:0000313" key="14">
    <source>
        <dbReference type="EMBL" id="KAJ7358729.1"/>
    </source>
</evidence>
<dbReference type="InterPro" id="IPR013098">
    <property type="entry name" value="Ig_I-set"/>
</dbReference>
<dbReference type="FunFam" id="2.60.40.10:FF:000107">
    <property type="entry name" value="Myosin, light chain kinase a"/>
    <property type="match status" value="1"/>
</dbReference>
<dbReference type="EMBL" id="MU827315">
    <property type="protein sequence ID" value="KAJ7358729.1"/>
    <property type="molecule type" value="Genomic_DNA"/>
</dbReference>
<evidence type="ECO:0000259" key="12">
    <source>
        <dbReference type="PROSITE" id="PS50835"/>
    </source>
</evidence>
<dbReference type="InterPro" id="IPR051622">
    <property type="entry name" value="R-tyr_protein_phosphatases"/>
</dbReference>
<dbReference type="SUPFAM" id="SSF49265">
    <property type="entry name" value="Fibronectin type III"/>
    <property type="match status" value="2"/>
</dbReference>
<keyword evidence="15" id="KW-1185">Reference proteome</keyword>
<dbReference type="SMART" id="SM00408">
    <property type="entry name" value="IGc2"/>
    <property type="match status" value="1"/>
</dbReference>
<dbReference type="PANTHER" id="PTHR24051:SF9">
    <property type="entry name" value="FIBRONECTIN TYPE-III DOMAIN-CONTAINING PROTEIN"/>
    <property type="match status" value="1"/>
</dbReference>
<keyword evidence="6 11" id="KW-0472">Membrane</keyword>
<dbReference type="InterPro" id="IPR007110">
    <property type="entry name" value="Ig-like_dom"/>
</dbReference>
<evidence type="ECO:0000256" key="11">
    <source>
        <dbReference type="SAM" id="Phobius"/>
    </source>
</evidence>
<protein>
    <submittedName>
        <fullName evidence="14">Uncharacterized protein</fullName>
    </submittedName>
</protein>
<evidence type="ECO:0000256" key="4">
    <source>
        <dbReference type="ARBA" id="ARBA00022737"/>
    </source>
</evidence>
<dbReference type="CDD" id="cd00063">
    <property type="entry name" value="FN3"/>
    <property type="match status" value="2"/>
</dbReference>
<keyword evidence="4" id="KW-0677">Repeat</keyword>
<dbReference type="PROSITE" id="PS50835">
    <property type="entry name" value="IG_LIKE"/>
    <property type="match status" value="1"/>
</dbReference>
<proteinExistence type="predicted"/>
<reference evidence="14" key="1">
    <citation type="submission" date="2023-01" db="EMBL/GenBank/DDBJ databases">
        <title>Genome assembly of the deep-sea coral Lophelia pertusa.</title>
        <authorList>
            <person name="Herrera S."/>
            <person name="Cordes E."/>
        </authorList>
    </citation>
    <scope>NUCLEOTIDE SEQUENCE</scope>
    <source>
        <strain evidence="14">USNM1676648</strain>
        <tissue evidence="14">Polyp</tissue>
    </source>
</reference>
<keyword evidence="9" id="KW-0393">Immunoglobulin domain</keyword>
<dbReference type="InterPro" id="IPR036179">
    <property type="entry name" value="Ig-like_dom_sf"/>
</dbReference>
<dbReference type="InterPro" id="IPR013783">
    <property type="entry name" value="Ig-like_fold"/>
</dbReference>
<dbReference type="InterPro" id="IPR057598">
    <property type="entry name" value="Fn3_PTPRU"/>
</dbReference>
<dbReference type="Pfam" id="PF00041">
    <property type="entry name" value="fn3"/>
    <property type="match status" value="2"/>
</dbReference>
<evidence type="ECO:0000256" key="5">
    <source>
        <dbReference type="ARBA" id="ARBA00022989"/>
    </source>
</evidence>
<evidence type="ECO:0000256" key="6">
    <source>
        <dbReference type="ARBA" id="ARBA00023136"/>
    </source>
</evidence>
<dbReference type="InterPro" id="IPR003599">
    <property type="entry name" value="Ig_sub"/>
</dbReference>
<keyword evidence="2 11" id="KW-0812">Transmembrane</keyword>
<feature type="non-terminal residue" evidence="14">
    <location>
        <position position="1"/>
    </location>
</feature>
<dbReference type="PANTHER" id="PTHR24051">
    <property type="entry name" value="SUSHI DOMAIN-CONTAINING PROTEIN 1"/>
    <property type="match status" value="1"/>
</dbReference>